<feature type="transmembrane region" description="Helical" evidence="1">
    <location>
        <begin position="45"/>
        <end position="64"/>
    </location>
</feature>
<proteinExistence type="predicted"/>
<keyword evidence="1" id="KW-1133">Transmembrane helix</keyword>
<organism evidence="2">
    <name type="scientific">anaerobic digester metagenome</name>
    <dbReference type="NCBI Taxonomy" id="1263854"/>
    <lineage>
        <taxon>unclassified sequences</taxon>
        <taxon>metagenomes</taxon>
        <taxon>ecological metagenomes</taxon>
    </lineage>
</organism>
<reference evidence="2" key="1">
    <citation type="submission" date="2019-03" db="EMBL/GenBank/DDBJ databases">
        <authorList>
            <person name="Hao L."/>
        </authorList>
    </citation>
    <scope>NUCLEOTIDE SEQUENCE</scope>
</reference>
<keyword evidence="1" id="KW-0812">Transmembrane</keyword>
<gene>
    <name evidence="2" type="ORF">SCFA_660019</name>
</gene>
<evidence type="ECO:0000313" key="2">
    <source>
        <dbReference type="EMBL" id="VFU17337.1"/>
    </source>
</evidence>
<keyword evidence="1" id="KW-0472">Membrane</keyword>
<name>A0A485M3K5_9ZZZZ</name>
<dbReference type="AlphaFoldDB" id="A0A485M3K5"/>
<accession>A0A485M3K5</accession>
<dbReference type="EMBL" id="CAADRM010000132">
    <property type="protein sequence ID" value="VFU17337.1"/>
    <property type="molecule type" value="Genomic_DNA"/>
</dbReference>
<protein>
    <submittedName>
        <fullName evidence="2">Uncharacterized protein</fullName>
    </submittedName>
</protein>
<evidence type="ECO:0000256" key="1">
    <source>
        <dbReference type="SAM" id="Phobius"/>
    </source>
</evidence>
<sequence>MGFLFRFITGAILFPFKLVKFILADIVIFGIIGGTMSLIRSILRFLFKPLSLAAVAGGVLVFLFSDDERRNKVKALIGM</sequence>